<name>A0A1N6E680_9BACT</name>
<proteinExistence type="predicted"/>
<evidence type="ECO:0000313" key="3">
    <source>
        <dbReference type="EMBL" id="SIN78491.1"/>
    </source>
</evidence>
<keyword evidence="1" id="KW-0812">Transmembrane</keyword>
<reference evidence="4" key="1">
    <citation type="submission" date="2016-11" db="EMBL/GenBank/DDBJ databases">
        <authorList>
            <person name="Varghese N."/>
            <person name="Submissions S."/>
        </authorList>
    </citation>
    <scope>NUCLEOTIDE SEQUENCE [LARGE SCALE GENOMIC DNA]</scope>
    <source>
        <strain evidence="4">DSM 15292</strain>
    </source>
</reference>
<protein>
    <recommendedName>
        <fullName evidence="2">CAAX prenyl protease 2/Lysostaphin resistance protein A-like domain-containing protein</fullName>
    </recommendedName>
</protein>
<evidence type="ECO:0000313" key="4">
    <source>
        <dbReference type="Proteomes" id="UP000185221"/>
    </source>
</evidence>
<evidence type="ECO:0000256" key="1">
    <source>
        <dbReference type="SAM" id="Phobius"/>
    </source>
</evidence>
<keyword evidence="1" id="KW-0472">Membrane</keyword>
<feature type="transmembrane region" description="Helical" evidence="1">
    <location>
        <begin position="129"/>
        <end position="149"/>
    </location>
</feature>
<feature type="transmembrane region" description="Helical" evidence="1">
    <location>
        <begin position="12"/>
        <end position="38"/>
    </location>
</feature>
<dbReference type="EMBL" id="FSRC01000001">
    <property type="protein sequence ID" value="SIN78491.1"/>
    <property type="molecule type" value="Genomic_DNA"/>
</dbReference>
<feature type="transmembrane region" description="Helical" evidence="1">
    <location>
        <begin position="219"/>
        <end position="237"/>
    </location>
</feature>
<organism evidence="3 4">
    <name type="scientific">Algoriphagus halophilus</name>
    <dbReference type="NCBI Taxonomy" id="226505"/>
    <lineage>
        <taxon>Bacteria</taxon>
        <taxon>Pseudomonadati</taxon>
        <taxon>Bacteroidota</taxon>
        <taxon>Cytophagia</taxon>
        <taxon>Cytophagales</taxon>
        <taxon>Cyclobacteriaceae</taxon>
        <taxon>Algoriphagus</taxon>
    </lineage>
</organism>
<dbReference type="Pfam" id="PF02517">
    <property type="entry name" value="Rce1-like"/>
    <property type="match status" value="1"/>
</dbReference>
<dbReference type="OrthoDB" id="2966462at2"/>
<dbReference type="InterPro" id="IPR003675">
    <property type="entry name" value="Rce1/LyrA-like_dom"/>
</dbReference>
<dbReference type="GO" id="GO:0004175">
    <property type="term" value="F:endopeptidase activity"/>
    <property type="evidence" value="ECO:0007669"/>
    <property type="project" value="UniProtKB-ARBA"/>
</dbReference>
<dbReference type="RefSeq" id="WP_074224459.1">
    <property type="nucleotide sequence ID" value="NZ_FSRC01000001.1"/>
</dbReference>
<keyword evidence="4" id="KW-1185">Reference proteome</keyword>
<dbReference type="GO" id="GO:0080120">
    <property type="term" value="P:CAAX-box protein maturation"/>
    <property type="evidence" value="ECO:0007669"/>
    <property type="project" value="UniProtKB-ARBA"/>
</dbReference>
<evidence type="ECO:0000259" key="2">
    <source>
        <dbReference type="Pfam" id="PF02517"/>
    </source>
</evidence>
<sequence length="239" mass="26897">MILTNHRIVSKWKTILVFIGTLILGYLLFIIPDLFFGISKINGGKIGVNLFFIALFQFVSILGLLYLSLKLLKKSWKDIGLEFIHLRKDMGLGLLFGVLWTILQFVLIIPGTGGINRPDIKGMLELFDGSVSGTLSFIALGVIGGGITEELFNRGFFINVLKEVFEKPKVGLWVSSVLSILIFSLGHMPVTALDWMDILIPTVGYTFLFIYTKRLTASMVAHGFYNMAAILMVYWMYYH</sequence>
<dbReference type="AlphaFoldDB" id="A0A1N6E680"/>
<dbReference type="Proteomes" id="UP000185221">
    <property type="component" value="Unassembled WGS sequence"/>
</dbReference>
<feature type="domain" description="CAAX prenyl protease 2/Lysostaphin resistance protein A-like" evidence="2">
    <location>
        <begin position="134"/>
        <end position="227"/>
    </location>
</feature>
<feature type="transmembrane region" description="Helical" evidence="1">
    <location>
        <begin position="90"/>
        <end position="109"/>
    </location>
</feature>
<gene>
    <name evidence="3" type="ORF">SAMN05444394_1761</name>
</gene>
<feature type="transmembrane region" description="Helical" evidence="1">
    <location>
        <begin position="170"/>
        <end position="189"/>
    </location>
</feature>
<feature type="transmembrane region" description="Helical" evidence="1">
    <location>
        <begin position="50"/>
        <end position="69"/>
    </location>
</feature>
<keyword evidence="1" id="KW-1133">Transmembrane helix</keyword>
<accession>A0A1N6E680</accession>